<proteinExistence type="predicted"/>
<protein>
    <submittedName>
        <fullName evidence="1">Uncharacterized protein</fullName>
    </submittedName>
</protein>
<gene>
    <name evidence="1" type="ORF">TRAPUB_13096</name>
</gene>
<sequence length="248" mass="28207">MSEAEAASPLPKVSAAVEVNSKLPLKTLPSMVSSFSTRSALHVFKFDALTPPFLSKERILGPWTNEELNDEQRDYNAIRVGAWPPPHVMHFGFVYDKPFSTLVARARAKCSKMEHWELLLSMEEDMPEMFKSGCMDILSELVFRRSGCPCIYLSTASRAGMPAAVDDGDGDDEMVGLLTMFSNDLNQKYVEPTPRVLRVIRRLFKLPADAQPAWYYDKYYQMEVENYLKEGKRPKKFDSWIYGNSPSV</sequence>
<comment type="caution">
    <text evidence="1">The sequence shown here is derived from an EMBL/GenBank/DDBJ whole genome shotgun (WGS) entry which is preliminary data.</text>
</comment>
<evidence type="ECO:0000313" key="1">
    <source>
        <dbReference type="EMBL" id="OJT10404.1"/>
    </source>
</evidence>
<dbReference type="EMBL" id="MNAD01000777">
    <property type="protein sequence ID" value="OJT10404.1"/>
    <property type="molecule type" value="Genomic_DNA"/>
</dbReference>
<keyword evidence="2" id="KW-1185">Reference proteome</keyword>
<dbReference type="AlphaFoldDB" id="A0A1M2VS20"/>
<organism evidence="1 2">
    <name type="scientific">Trametes pubescens</name>
    <name type="common">White-rot fungus</name>
    <dbReference type="NCBI Taxonomy" id="154538"/>
    <lineage>
        <taxon>Eukaryota</taxon>
        <taxon>Fungi</taxon>
        <taxon>Dikarya</taxon>
        <taxon>Basidiomycota</taxon>
        <taxon>Agaricomycotina</taxon>
        <taxon>Agaricomycetes</taxon>
        <taxon>Polyporales</taxon>
        <taxon>Polyporaceae</taxon>
        <taxon>Trametes</taxon>
    </lineage>
</organism>
<reference evidence="1 2" key="1">
    <citation type="submission" date="2016-10" db="EMBL/GenBank/DDBJ databases">
        <title>Genome sequence of the basidiomycete white-rot fungus Trametes pubescens.</title>
        <authorList>
            <person name="Makela M.R."/>
            <person name="Granchi Z."/>
            <person name="Peng M."/>
            <person name="De Vries R.P."/>
            <person name="Grigoriev I."/>
            <person name="Riley R."/>
            <person name="Hilden K."/>
        </authorList>
    </citation>
    <scope>NUCLEOTIDE SEQUENCE [LARGE SCALE GENOMIC DNA]</scope>
    <source>
        <strain evidence="1 2">FBCC735</strain>
    </source>
</reference>
<name>A0A1M2VS20_TRAPU</name>
<evidence type="ECO:0000313" key="2">
    <source>
        <dbReference type="Proteomes" id="UP000184267"/>
    </source>
</evidence>
<dbReference type="Proteomes" id="UP000184267">
    <property type="component" value="Unassembled WGS sequence"/>
</dbReference>
<accession>A0A1M2VS20</accession>